<dbReference type="GO" id="GO:0016020">
    <property type="term" value="C:membrane"/>
    <property type="evidence" value="ECO:0007669"/>
    <property type="project" value="UniProtKB-SubCell"/>
</dbReference>
<dbReference type="Proteomes" id="UP000243459">
    <property type="component" value="Chromosome 1"/>
</dbReference>
<evidence type="ECO:0000256" key="3">
    <source>
        <dbReference type="ARBA" id="ARBA00022692"/>
    </source>
</evidence>
<dbReference type="PANTHER" id="PTHR33966">
    <property type="entry name" value="PROTEIN ODR-4 HOMOLOG"/>
    <property type="match status" value="1"/>
</dbReference>
<evidence type="ECO:0000256" key="5">
    <source>
        <dbReference type="ARBA" id="ARBA00023136"/>
    </source>
</evidence>
<dbReference type="Pfam" id="PF14778">
    <property type="entry name" value="ODR4-like"/>
    <property type="match status" value="1"/>
</dbReference>
<evidence type="ECO:0000256" key="2">
    <source>
        <dbReference type="ARBA" id="ARBA00010131"/>
    </source>
</evidence>
<keyword evidence="5 6" id="KW-0472">Membrane</keyword>
<evidence type="ECO:0000313" key="7">
    <source>
        <dbReference type="EMBL" id="ONK79697.1"/>
    </source>
</evidence>
<evidence type="ECO:0000256" key="4">
    <source>
        <dbReference type="ARBA" id="ARBA00022989"/>
    </source>
</evidence>
<sequence length="387" mass="42713">MLMGGMHVIGVYLWAPESSFKATSPSIISQTVRAVARAAPWYNDEIDERLLIHISYSPSRWICRNVMVGSGNMRPCDFKMGKLLASLQIYRCMYNFDIRLPVFKDGASDSGTFKNVLRCGIARHAKELESAKALVDGKLVAEDQHITSEGTHNVELLLPFVSDAYTGASSSNEVAGLVVFTGSICASAYLGPKESASQAICDLKGDIVSSMRSRLDIICDDAEDKVTMASDHVGESTGDTLAGKAIHQLNLQELRKPYCLTFPRRVFVPWQSGIFICDYLQPMETFEDLKDRCKEMMAMESPIENSEILEPETEAPSIMAKSFWDIIHEDPTSAVIESKNTTKSTERDYGGKPKSSGFNLVTAIFILVLALLLGYATIDFKPVKPAH</sequence>
<dbReference type="Gramene" id="ONK79697">
    <property type="protein sequence ID" value="ONK79697"/>
    <property type="gene ID" value="A4U43_C01F9120"/>
</dbReference>
<proteinExistence type="inferred from homology"/>
<evidence type="ECO:0000256" key="6">
    <source>
        <dbReference type="SAM" id="Phobius"/>
    </source>
</evidence>
<gene>
    <name evidence="7" type="ORF">A4U43_C01F9120</name>
</gene>
<keyword evidence="8" id="KW-1185">Reference proteome</keyword>
<dbReference type="GO" id="GO:0008104">
    <property type="term" value="P:intracellular protein localization"/>
    <property type="evidence" value="ECO:0007669"/>
    <property type="project" value="TreeGrafter"/>
</dbReference>
<evidence type="ECO:0000313" key="8">
    <source>
        <dbReference type="Proteomes" id="UP000243459"/>
    </source>
</evidence>
<dbReference type="OMA" id="RRVNIQW"/>
<evidence type="ECO:0000256" key="1">
    <source>
        <dbReference type="ARBA" id="ARBA00004370"/>
    </source>
</evidence>
<dbReference type="GO" id="GO:0012505">
    <property type="term" value="C:endomembrane system"/>
    <property type="evidence" value="ECO:0007669"/>
    <property type="project" value="TreeGrafter"/>
</dbReference>
<organism evidence="7 8">
    <name type="scientific">Asparagus officinalis</name>
    <name type="common">Garden asparagus</name>
    <dbReference type="NCBI Taxonomy" id="4686"/>
    <lineage>
        <taxon>Eukaryota</taxon>
        <taxon>Viridiplantae</taxon>
        <taxon>Streptophyta</taxon>
        <taxon>Embryophyta</taxon>
        <taxon>Tracheophyta</taxon>
        <taxon>Spermatophyta</taxon>
        <taxon>Magnoliopsida</taxon>
        <taxon>Liliopsida</taxon>
        <taxon>Asparagales</taxon>
        <taxon>Asparagaceae</taxon>
        <taxon>Asparagoideae</taxon>
        <taxon>Asparagus</taxon>
    </lineage>
</organism>
<reference evidence="8" key="1">
    <citation type="journal article" date="2017" name="Nat. Commun.">
        <title>The asparagus genome sheds light on the origin and evolution of a young Y chromosome.</title>
        <authorList>
            <person name="Harkess A."/>
            <person name="Zhou J."/>
            <person name="Xu C."/>
            <person name="Bowers J.E."/>
            <person name="Van der Hulst R."/>
            <person name="Ayyampalayam S."/>
            <person name="Mercati F."/>
            <person name="Riccardi P."/>
            <person name="McKain M.R."/>
            <person name="Kakrana A."/>
            <person name="Tang H."/>
            <person name="Ray J."/>
            <person name="Groenendijk J."/>
            <person name="Arikit S."/>
            <person name="Mathioni S.M."/>
            <person name="Nakano M."/>
            <person name="Shan H."/>
            <person name="Telgmann-Rauber A."/>
            <person name="Kanno A."/>
            <person name="Yue Z."/>
            <person name="Chen H."/>
            <person name="Li W."/>
            <person name="Chen Y."/>
            <person name="Xu X."/>
            <person name="Zhang Y."/>
            <person name="Luo S."/>
            <person name="Chen H."/>
            <person name="Gao J."/>
            <person name="Mao Z."/>
            <person name="Pires J.C."/>
            <person name="Luo M."/>
            <person name="Kudrna D."/>
            <person name="Wing R.A."/>
            <person name="Meyers B.C."/>
            <person name="Yi K."/>
            <person name="Kong H."/>
            <person name="Lavrijsen P."/>
            <person name="Sunseri F."/>
            <person name="Falavigna A."/>
            <person name="Ye Y."/>
            <person name="Leebens-Mack J.H."/>
            <person name="Chen G."/>
        </authorList>
    </citation>
    <scope>NUCLEOTIDE SEQUENCE [LARGE SCALE GENOMIC DNA]</scope>
    <source>
        <strain evidence="8">cv. DH0086</strain>
    </source>
</reference>
<feature type="transmembrane region" description="Helical" evidence="6">
    <location>
        <begin position="357"/>
        <end position="378"/>
    </location>
</feature>
<accession>A0A5P1FQJ8</accession>
<keyword evidence="3 6" id="KW-0812">Transmembrane</keyword>
<protein>
    <recommendedName>
        <fullName evidence="9">Protein odr-4 homolog</fullName>
    </recommendedName>
</protein>
<comment type="similarity">
    <text evidence="2">Belongs to the ODR-4 family.</text>
</comment>
<evidence type="ECO:0008006" key="9">
    <source>
        <dbReference type="Google" id="ProtNLM"/>
    </source>
</evidence>
<comment type="subcellular location">
    <subcellularLocation>
        <location evidence="1">Membrane</location>
    </subcellularLocation>
</comment>
<keyword evidence="4 6" id="KW-1133">Transmembrane helix</keyword>
<dbReference type="InterPro" id="IPR029454">
    <property type="entry name" value="ODR-4-like"/>
</dbReference>
<dbReference type="AlphaFoldDB" id="A0A5P1FQJ8"/>
<dbReference type="PANTHER" id="PTHR33966:SF1">
    <property type="entry name" value="PROTEIN ODR-4 HOMOLOG"/>
    <property type="match status" value="1"/>
</dbReference>
<dbReference type="EMBL" id="CM007381">
    <property type="protein sequence ID" value="ONK79697.1"/>
    <property type="molecule type" value="Genomic_DNA"/>
</dbReference>
<name>A0A5P1FQJ8_ASPOF</name>